<dbReference type="InterPro" id="IPR011330">
    <property type="entry name" value="Glyco_hydro/deAcase_b/a-brl"/>
</dbReference>
<dbReference type="AlphaFoldDB" id="A0A137SH54"/>
<accession>A0A137SH54</accession>
<dbReference type="PROSITE" id="PS51677">
    <property type="entry name" value="NODB"/>
    <property type="match status" value="1"/>
</dbReference>
<dbReference type="RefSeq" id="WP_061331071.1">
    <property type="nucleotide sequence ID" value="NZ_LOCO01000002.1"/>
</dbReference>
<dbReference type="Gene3D" id="3.20.20.370">
    <property type="entry name" value="Glycoside hydrolase/deacetylase"/>
    <property type="match status" value="1"/>
</dbReference>
<evidence type="ECO:0000313" key="4">
    <source>
        <dbReference type="Proteomes" id="UP000070282"/>
    </source>
</evidence>
<dbReference type="InterPro" id="IPR002509">
    <property type="entry name" value="NODB_dom"/>
</dbReference>
<evidence type="ECO:0000313" key="3">
    <source>
        <dbReference type="EMBL" id="KXO11768.1"/>
    </source>
</evidence>
<dbReference type="GO" id="GO:0016810">
    <property type="term" value="F:hydrolase activity, acting on carbon-nitrogen (but not peptide) bonds"/>
    <property type="evidence" value="ECO:0007669"/>
    <property type="project" value="InterPro"/>
</dbReference>
<protein>
    <submittedName>
        <fullName evidence="3">Polysaccharide deacetylase</fullName>
    </submittedName>
</protein>
<keyword evidence="1" id="KW-0732">Signal</keyword>
<organism evidence="3 4">
    <name type="scientific">Marinobacter excellens LAMA 842</name>
    <dbReference type="NCBI Taxonomy" id="1306954"/>
    <lineage>
        <taxon>Bacteria</taxon>
        <taxon>Pseudomonadati</taxon>
        <taxon>Pseudomonadota</taxon>
        <taxon>Gammaproteobacteria</taxon>
        <taxon>Pseudomonadales</taxon>
        <taxon>Marinobacteraceae</taxon>
        <taxon>Marinobacter</taxon>
    </lineage>
</organism>
<dbReference type="InterPro" id="IPR051398">
    <property type="entry name" value="Polysacch_Deacetylase"/>
</dbReference>
<dbReference type="PANTHER" id="PTHR34216:SF7">
    <property type="entry name" value="POLY-BETA-1,6-N-ACETYL-D-GLUCOSAMINE N-DEACETYLASE"/>
    <property type="match status" value="1"/>
</dbReference>
<dbReference type="CDD" id="cd10918">
    <property type="entry name" value="CE4_NodB_like_5s_6s"/>
    <property type="match status" value="1"/>
</dbReference>
<gene>
    <name evidence="3" type="ORF">J122_643</name>
</gene>
<reference evidence="4" key="1">
    <citation type="submission" date="2015-12" db="EMBL/GenBank/DDBJ databases">
        <authorList>
            <person name="Lima A."/>
            <person name="Farahani Zayas N."/>
            <person name="Castro Da Silva M.A."/>
            <person name="Cabral A."/>
            <person name="Pessatti M.L."/>
        </authorList>
    </citation>
    <scope>NUCLEOTIDE SEQUENCE [LARGE SCALE GENOMIC DNA]</scope>
    <source>
        <strain evidence="4">LAMA 842</strain>
    </source>
</reference>
<dbReference type="PANTHER" id="PTHR34216">
    <property type="match status" value="1"/>
</dbReference>
<dbReference type="PATRIC" id="fig|1306954.6.peg.1593"/>
<dbReference type="SUPFAM" id="SSF88713">
    <property type="entry name" value="Glycoside hydrolase/deacetylase"/>
    <property type="match status" value="1"/>
</dbReference>
<keyword evidence="4" id="KW-1185">Reference proteome</keyword>
<evidence type="ECO:0000259" key="2">
    <source>
        <dbReference type="PROSITE" id="PS51677"/>
    </source>
</evidence>
<proteinExistence type="predicted"/>
<sequence>MLSLSGVVKAVGPYGGYKLASTLTQRYPRILMYHRFSVEGTNGAISKRVLERQFAYLKDHFEVLSLTEALNRCSPSRSRSGRSKPIVTITIDDGYRDFYEICFPLLKKYRFPATFYVATDFVGDGIWLWHDKLKWIIENSVDISEPLSIGGVEYSPEYWRENKEKLWFELVSAMLKIPGQDINDLLERISFLTNVQPPKSPIEQYRSVSWSELREMQNNGVSVGGHTKDHFSLGHLSEGGVRDQVIGCRDHLSHELGDLGRHFCFPNGQPSDITDFSKMEVKNAGFESAVAAYYDRRGISDRFSMSRHGVGENWFEFLKTVWGIDRLGALLLDRDSKFDWGNI</sequence>
<dbReference type="Proteomes" id="UP000070282">
    <property type="component" value="Unassembled WGS sequence"/>
</dbReference>
<comment type="caution">
    <text evidence="3">The sequence shown here is derived from an EMBL/GenBank/DDBJ whole genome shotgun (WGS) entry which is preliminary data.</text>
</comment>
<dbReference type="GO" id="GO:0005975">
    <property type="term" value="P:carbohydrate metabolic process"/>
    <property type="evidence" value="ECO:0007669"/>
    <property type="project" value="InterPro"/>
</dbReference>
<feature type="domain" description="NodB homology" evidence="2">
    <location>
        <begin position="85"/>
        <end position="343"/>
    </location>
</feature>
<name>A0A137SH54_9GAMM</name>
<evidence type="ECO:0000256" key="1">
    <source>
        <dbReference type="ARBA" id="ARBA00022729"/>
    </source>
</evidence>
<dbReference type="Pfam" id="PF01522">
    <property type="entry name" value="Polysacc_deac_1"/>
    <property type="match status" value="2"/>
</dbReference>
<dbReference type="EMBL" id="LOCO01000002">
    <property type="protein sequence ID" value="KXO11768.1"/>
    <property type="molecule type" value="Genomic_DNA"/>
</dbReference>